<dbReference type="Pfam" id="PF03649">
    <property type="entry name" value="UPF0014"/>
    <property type="match status" value="1"/>
</dbReference>
<dbReference type="EMBL" id="CP003369">
    <property type="protein sequence ID" value="AGB29146.1"/>
    <property type="molecule type" value="Genomic_DNA"/>
</dbReference>
<feature type="compositionally biased region" description="Low complexity" evidence="6">
    <location>
        <begin position="258"/>
        <end position="273"/>
    </location>
</feature>
<feature type="compositionally biased region" description="Low complexity" evidence="6">
    <location>
        <begin position="280"/>
        <end position="296"/>
    </location>
</feature>
<dbReference type="OrthoDB" id="9791807at2"/>
<feature type="transmembrane region" description="Helical" evidence="7">
    <location>
        <begin position="89"/>
        <end position="111"/>
    </location>
</feature>
<feature type="transmembrane region" description="Helical" evidence="7">
    <location>
        <begin position="216"/>
        <end position="236"/>
    </location>
</feature>
<dbReference type="AlphaFoldDB" id="L0JFP2"/>
<reference evidence="8" key="1">
    <citation type="submission" date="2012-02" db="EMBL/GenBank/DDBJ databases">
        <title>Complete sequence of chromosome 2 of Prevotella dentalis DSM 3688.</title>
        <authorList>
            <consortium name="US DOE Joint Genome Institute (JGI-PGF)"/>
            <person name="Lucas S."/>
            <person name="Copeland A."/>
            <person name="Lapidus A."/>
            <person name="Glavina del Rio T."/>
            <person name="Dalin E."/>
            <person name="Tice H."/>
            <person name="Bruce D."/>
            <person name="Goodwin L."/>
            <person name="Pitluck S."/>
            <person name="Peters L."/>
            <person name="Mikhailova N."/>
            <person name="Chertkov O."/>
            <person name="Kyrpides N."/>
            <person name="Mavromatis K."/>
            <person name="Ivanova N."/>
            <person name="Brettin T."/>
            <person name="Detter J.C."/>
            <person name="Han C."/>
            <person name="Larimer F."/>
            <person name="Land M."/>
            <person name="Hauser L."/>
            <person name="Markowitz V."/>
            <person name="Cheng J.-F."/>
            <person name="Hugenholtz P."/>
            <person name="Woyke T."/>
            <person name="Wu D."/>
            <person name="Gronow S."/>
            <person name="Wellnitz S."/>
            <person name="Brambilla E."/>
            <person name="Klenk H.-P."/>
            <person name="Eisen J.A."/>
        </authorList>
    </citation>
    <scope>NUCLEOTIDE SEQUENCE</scope>
    <source>
        <strain evidence="8">DSM 3688</strain>
    </source>
</reference>
<evidence type="ECO:0000256" key="7">
    <source>
        <dbReference type="SAM" id="Phobius"/>
    </source>
</evidence>
<evidence type="ECO:0000256" key="3">
    <source>
        <dbReference type="ARBA" id="ARBA00022692"/>
    </source>
</evidence>
<name>L0JFP2_PREDD</name>
<organism evidence="8 9">
    <name type="scientific">Prevotella dentalis (strain ATCC 49559 / DSM 3688 / JCM 13448 / NCTC 12043 / ES 2772)</name>
    <name type="common">Mitsuokella dentalis</name>
    <dbReference type="NCBI Taxonomy" id="908937"/>
    <lineage>
        <taxon>Bacteria</taxon>
        <taxon>Pseudomonadati</taxon>
        <taxon>Bacteroidota</taxon>
        <taxon>Bacteroidia</taxon>
        <taxon>Bacteroidales</taxon>
        <taxon>Prevotellaceae</taxon>
        <taxon>Prevotella</taxon>
    </lineage>
</organism>
<comment type="subcellular location">
    <subcellularLocation>
        <location evidence="1">Membrane</location>
        <topology evidence="1">Multi-pass membrane protein</topology>
    </subcellularLocation>
</comment>
<sequence length="307" mass="32831">MEISLLGFALGLLLLAIPLYVVWTVDARRMRRLLVSLGRMALMVGALGGLIHLLMRWNSVPLTLLIGVAVLLASAAITVRHARLGMARLLLPVVVGTLPAVLFVSLYMVFLVLGQRQVFDTRLFIPVLALVIGGIIGLNARGLHTYYMGLQHHAQLYHYLLGNGGTHREALRHFVRRSFQAALYPLLKQMSGMVTLSAPSLLLALVLAGVDVGTAVAFQLLLFVAVLAASTASLWITLEIGRRYGFDDYGRLRPVSPGTPAGPAGPTAAPQTGPDERQTSAAAPAEASLSSPSAPLHTDSESRPPAQ</sequence>
<dbReference type="KEGG" id="pdt:Prede_1864"/>
<dbReference type="PANTHER" id="PTHR30028">
    <property type="entry name" value="UPF0014 INNER MEMBRANE PROTEIN YBBM-RELATED"/>
    <property type="match status" value="1"/>
</dbReference>
<feature type="transmembrane region" description="Helical" evidence="7">
    <location>
        <begin position="123"/>
        <end position="140"/>
    </location>
</feature>
<keyword evidence="3 7" id="KW-0812">Transmembrane</keyword>
<dbReference type="InterPro" id="IPR005226">
    <property type="entry name" value="UPF0014_fam"/>
</dbReference>
<evidence type="ECO:0000313" key="8">
    <source>
        <dbReference type="EMBL" id="AGB29146.1"/>
    </source>
</evidence>
<dbReference type="HOGENOM" id="CLU_076147_1_1_10"/>
<evidence type="ECO:0000256" key="6">
    <source>
        <dbReference type="SAM" id="MobiDB-lite"/>
    </source>
</evidence>
<evidence type="ECO:0000256" key="5">
    <source>
        <dbReference type="ARBA" id="ARBA00023136"/>
    </source>
</evidence>
<dbReference type="GO" id="GO:0005886">
    <property type="term" value="C:plasma membrane"/>
    <property type="evidence" value="ECO:0007669"/>
    <property type="project" value="TreeGrafter"/>
</dbReference>
<feature type="compositionally biased region" description="Basic and acidic residues" evidence="6">
    <location>
        <begin position="298"/>
        <end position="307"/>
    </location>
</feature>
<evidence type="ECO:0000256" key="4">
    <source>
        <dbReference type="ARBA" id="ARBA00022989"/>
    </source>
</evidence>
<protein>
    <submittedName>
        <fullName evidence="8">ABC-type uncharacterized transport system, permease component</fullName>
    </submittedName>
</protein>
<keyword evidence="4 7" id="KW-1133">Transmembrane helix</keyword>
<feature type="transmembrane region" description="Helical" evidence="7">
    <location>
        <begin position="37"/>
        <end position="54"/>
    </location>
</feature>
<dbReference type="Proteomes" id="UP000010862">
    <property type="component" value="Chromosome 2"/>
</dbReference>
<keyword evidence="9" id="KW-1185">Reference proteome</keyword>
<dbReference type="PANTHER" id="PTHR30028:SF0">
    <property type="entry name" value="PROTEIN ALUMINUM SENSITIVE 3"/>
    <property type="match status" value="1"/>
</dbReference>
<evidence type="ECO:0000256" key="1">
    <source>
        <dbReference type="ARBA" id="ARBA00004141"/>
    </source>
</evidence>
<feature type="region of interest" description="Disordered" evidence="6">
    <location>
        <begin position="255"/>
        <end position="307"/>
    </location>
</feature>
<evidence type="ECO:0000256" key="2">
    <source>
        <dbReference type="ARBA" id="ARBA00005268"/>
    </source>
</evidence>
<proteinExistence type="inferred from homology"/>
<keyword evidence="5 7" id="KW-0472">Membrane</keyword>
<gene>
    <name evidence="8" type="ordered locus">Prede_1864</name>
</gene>
<feature type="transmembrane region" description="Helical" evidence="7">
    <location>
        <begin position="186"/>
        <end position="210"/>
    </location>
</feature>
<feature type="transmembrane region" description="Helical" evidence="7">
    <location>
        <begin position="6"/>
        <end position="25"/>
    </location>
</feature>
<comment type="similarity">
    <text evidence="2">Belongs to the UPF0014 family.</text>
</comment>
<feature type="transmembrane region" description="Helical" evidence="7">
    <location>
        <begin position="60"/>
        <end position="77"/>
    </location>
</feature>
<accession>L0JFP2</accession>
<evidence type="ECO:0000313" key="9">
    <source>
        <dbReference type="Proteomes" id="UP000010862"/>
    </source>
</evidence>